<reference evidence="1 2" key="1">
    <citation type="submission" date="2024-09" db="EMBL/GenBank/DDBJ databases">
        <authorList>
            <person name="Sun Q."/>
            <person name="Mori K."/>
        </authorList>
    </citation>
    <scope>NUCLEOTIDE SEQUENCE [LARGE SCALE GENOMIC DNA]</scope>
    <source>
        <strain evidence="1 2">CCM 7415</strain>
    </source>
</reference>
<accession>A0ABV6G351</accession>
<dbReference type="RefSeq" id="WP_380059677.1">
    <property type="nucleotide sequence ID" value="NZ_JBHLVX010000033.1"/>
</dbReference>
<dbReference type="Proteomes" id="UP001589814">
    <property type="component" value="Unassembled WGS sequence"/>
</dbReference>
<keyword evidence="2" id="KW-1185">Reference proteome</keyword>
<comment type="caution">
    <text evidence="1">The sequence shown here is derived from an EMBL/GenBank/DDBJ whole genome shotgun (WGS) entry which is preliminary data.</text>
</comment>
<feature type="non-terminal residue" evidence="1">
    <location>
        <position position="1"/>
    </location>
</feature>
<organism evidence="1 2">
    <name type="scientific">Kushneria aurantia</name>
    <dbReference type="NCBI Taxonomy" id="504092"/>
    <lineage>
        <taxon>Bacteria</taxon>
        <taxon>Pseudomonadati</taxon>
        <taxon>Pseudomonadota</taxon>
        <taxon>Gammaproteobacteria</taxon>
        <taxon>Oceanospirillales</taxon>
        <taxon>Halomonadaceae</taxon>
        <taxon>Kushneria</taxon>
    </lineage>
</organism>
<evidence type="ECO:0000313" key="2">
    <source>
        <dbReference type="Proteomes" id="UP001589814"/>
    </source>
</evidence>
<proteinExistence type="predicted"/>
<sequence>SIIQAHNHDFTVIFGFSGPTNYSNRRSGDEAGCEVGTAFEVAALVGVTLFDVGDRILALRRGLI</sequence>
<protein>
    <submittedName>
        <fullName evidence="1">Uncharacterized protein</fullName>
    </submittedName>
</protein>
<gene>
    <name evidence="1" type="ORF">ACFFHW_08845</name>
</gene>
<dbReference type="EMBL" id="JBHLVX010000033">
    <property type="protein sequence ID" value="MFC0268087.1"/>
    <property type="molecule type" value="Genomic_DNA"/>
</dbReference>
<name>A0ABV6G351_9GAMM</name>
<evidence type="ECO:0000313" key="1">
    <source>
        <dbReference type="EMBL" id="MFC0268087.1"/>
    </source>
</evidence>